<evidence type="ECO:0000259" key="10">
    <source>
        <dbReference type="PROSITE" id="PS50192"/>
    </source>
</evidence>
<accession>F2PZK3</accession>
<dbReference type="VEuPathDB" id="FungiDB:TEQG_06229"/>
<dbReference type="InterPro" id="IPR039899">
    <property type="entry name" value="BET1_SNARE"/>
</dbReference>
<organism evidence="11 12">
    <name type="scientific">Trichophyton equinum (strain ATCC MYA-4606 / CBS 127.97)</name>
    <name type="common">Horse ringworm fungus</name>
    <dbReference type="NCBI Taxonomy" id="559882"/>
    <lineage>
        <taxon>Eukaryota</taxon>
        <taxon>Fungi</taxon>
        <taxon>Dikarya</taxon>
        <taxon>Ascomycota</taxon>
        <taxon>Pezizomycotina</taxon>
        <taxon>Eurotiomycetes</taxon>
        <taxon>Eurotiomycetidae</taxon>
        <taxon>Onygenales</taxon>
        <taxon>Arthrodermataceae</taxon>
        <taxon>Trichophyton</taxon>
    </lineage>
</organism>
<dbReference type="FunFam" id="1.20.5.110:FF:000057">
    <property type="entry name" value="SNARE complex subunit (Bet1), putative"/>
    <property type="match status" value="1"/>
</dbReference>
<keyword evidence="4" id="KW-0653">Protein transport</keyword>
<sequence length="180" mass="19744">MSRASPFFALSIHPLTLHSEIRPSPSLFDSITRVSSRCLTSSSSRFHRSRPGGYAQGYSNGHIGVGGGDGSAYRAATPNSKGQYSDAVLSSLESQNDSEIAGITAKVKMLKDITVAIGDEIRDSTSLAEKMNDAFDSSRVKLRGTMNRMLRMAERTGVGWKVWLGFFVFVFFLFAYVWLS</sequence>
<dbReference type="InterPro" id="IPR000727">
    <property type="entry name" value="T_SNARE_dom"/>
</dbReference>
<dbReference type="PANTHER" id="PTHR12791">
    <property type="entry name" value="GOLGI SNARE BET1-RELATED"/>
    <property type="match status" value="1"/>
</dbReference>
<feature type="transmembrane region" description="Helical" evidence="9">
    <location>
        <begin position="158"/>
        <end position="179"/>
    </location>
</feature>
<keyword evidence="5 9" id="KW-1133">Transmembrane helix</keyword>
<evidence type="ECO:0000256" key="4">
    <source>
        <dbReference type="ARBA" id="ARBA00022927"/>
    </source>
</evidence>
<keyword evidence="7 9" id="KW-0472">Membrane</keyword>
<dbReference type="HOGENOM" id="CLU_086133_1_0_1"/>
<dbReference type="EMBL" id="DS995758">
    <property type="protein sequence ID" value="EGE07321.1"/>
    <property type="molecule type" value="Genomic_DNA"/>
</dbReference>
<dbReference type="SUPFAM" id="SSF58038">
    <property type="entry name" value="SNARE fusion complex"/>
    <property type="match status" value="1"/>
</dbReference>
<evidence type="ECO:0000256" key="2">
    <source>
        <dbReference type="ARBA" id="ARBA00022448"/>
    </source>
</evidence>
<dbReference type="eggNOG" id="KOG3385">
    <property type="taxonomic scope" value="Eukaryota"/>
</dbReference>
<protein>
    <submittedName>
        <fullName evidence="11">V-SNARE</fullName>
    </submittedName>
</protein>
<dbReference type="PROSITE" id="PS50192">
    <property type="entry name" value="T_SNARE"/>
    <property type="match status" value="1"/>
</dbReference>
<name>F2PZK3_TRIEC</name>
<dbReference type="AlphaFoldDB" id="F2PZK3"/>
<dbReference type="Proteomes" id="UP000009169">
    <property type="component" value="Unassembled WGS sequence"/>
</dbReference>
<keyword evidence="6" id="KW-0333">Golgi apparatus</keyword>
<evidence type="ECO:0000256" key="1">
    <source>
        <dbReference type="ARBA" id="ARBA00004394"/>
    </source>
</evidence>
<proteinExistence type="predicted"/>
<keyword evidence="3 9" id="KW-0812">Transmembrane</keyword>
<dbReference type="OrthoDB" id="261831at2759"/>
<keyword evidence="2" id="KW-0813">Transport</keyword>
<evidence type="ECO:0000256" key="6">
    <source>
        <dbReference type="ARBA" id="ARBA00023034"/>
    </source>
</evidence>
<evidence type="ECO:0000256" key="7">
    <source>
        <dbReference type="ARBA" id="ARBA00023136"/>
    </source>
</evidence>
<evidence type="ECO:0000256" key="8">
    <source>
        <dbReference type="ARBA" id="ARBA00046280"/>
    </source>
</evidence>
<evidence type="ECO:0000256" key="3">
    <source>
        <dbReference type="ARBA" id="ARBA00022692"/>
    </source>
</evidence>
<evidence type="ECO:0000256" key="9">
    <source>
        <dbReference type="SAM" id="Phobius"/>
    </source>
</evidence>
<dbReference type="GO" id="GO:0015031">
    <property type="term" value="P:protein transport"/>
    <property type="evidence" value="ECO:0007669"/>
    <property type="project" value="UniProtKB-KW"/>
</dbReference>
<reference evidence="12" key="1">
    <citation type="journal article" date="2012" name="MBio">
        <title>Comparative genome analysis of Trichophyton rubrum and related dermatophytes reveals candidate genes involved in infection.</title>
        <authorList>
            <person name="Martinez D.A."/>
            <person name="Oliver B.G."/>
            <person name="Graeser Y."/>
            <person name="Goldberg J.M."/>
            <person name="Li W."/>
            <person name="Martinez-Rossi N.M."/>
            <person name="Monod M."/>
            <person name="Shelest E."/>
            <person name="Barton R.C."/>
            <person name="Birch E."/>
            <person name="Brakhage A.A."/>
            <person name="Chen Z."/>
            <person name="Gurr S.J."/>
            <person name="Heiman D."/>
            <person name="Heitman J."/>
            <person name="Kosti I."/>
            <person name="Rossi A."/>
            <person name="Saif S."/>
            <person name="Samalova M."/>
            <person name="Saunders C.W."/>
            <person name="Shea T."/>
            <person name="Summerbell R.C."/>
            <person name="Xu J."/>
            <person name="Young S."/>
            <person name="Zeng Q."/>
            <person name="Birren B.W."/>
            <person name="Cuomo C.A."/>
            <person name="White T.C."/>
        </authorList>
    </citation>
    <scope>NUCLEOTIDE SEQUENCE [LARGE SCALE GENOMIC DNA]</scope>
    <source>
        <strain evidence="12">ATCC MYA-4606 / CBS 127.97</strain>
    </source>
</reference>
<dbReference type="CDD" id="cd15853">
    <property type="entry name" value="SNARE_Bet1"/>
    <property type="match status" value="1"/>
</dbReference>
<dbReference type="Gene3D" id="1.20.5.110">
    <property type="match status" value="1"/>
</dbReference>
<comment type="subcellular location">
    <subcellularLocation>
        <location evidence="8">Endomembrane system</location>
        <topology evidence="8">Single-pass type IV membrane protein</topology>
    </subcellularLocation>
    <subcellularLocation>
        <location evidence="1">Golgi apparatus membrane</location>
    </subcellularLocation>
</comment>
<evidence type="ECO:0000313" key="11">
    <source>
        <dbReference type="EMBL" id="EGE07321.1"/>
    </source>
</evidence>
<evidence type="ECO:0000256" key="5">
    <source>
        <dbReference type="ARBA" id="ARBA00022989"/>
    </source>
</evidence>
<feature type="domain" description="T-SNARE coiled-coil homology" evidence="10">
    <location>
        <begin position="90"/>
        <end position="152"/>
    </location>
</feature>
<dbReference type="GO" id="GO:0000139">
    <property type="term" value="C:Golgi membrane"/>
    <property type="evidence" value="ECO:0007669"/>
    <property type="project" value="UniProtKB-SubCell"/>
</dbReference>
<keyword evidence="12" id="KW-1185">Reference proteome</keyword>
<gene>
    <name evidence="11" type="ORF">TEQG_06229</name>
</gene>
<evidence type="ECO:0000313" key="12">
    <source>
        <dbReference type="Proteomes" id="UP000009169"/>
    </source>
</evidence>